<reference evidence="1 2" key="1">
    <citation type="journal article" date="2018" name="Sci. Rep.">
        <title>Genome sequence of the cauliflower mushroom Sparassis crispa (Hanabiratake) and its association with beneficial usage.</title>
        <authorList>
            <person name="Kiyama R."/>
            <person name="Furutani Y."/>
            <person name="Kawaguchi K."/>
            <person name="Nakanishi T."/>
        </authorList>
    </citation>
    <scope>NUCLEOTIDE SEQUENCE [LARGE SCALE GENOMIC DNA]</scope>
</reference>
<gene>
    <name evidence="1" type="ORF">SCP_1501530</name>
</gene>
<name>A0A401H3Y6_9APHY</name>
<dbReference type="AlphaFoldDB" id="A0A401H3Y6"/>
<proteinExistence type="predicted"/>
<dbReference type="InParanoid" id="A0A401H3Y6"/>
<evidence type="ECO:0000313" key="2">
    <source>
        <dbReference type="Proteomes" id="UP000287166"/>
    </source>
</evidence>
<organism evidence="1 2">
    <name type="scientific">Sparassis crispa</name>
    <dbReference type="NCBI Taxonomy" id="139825"/>
    <lineage>
        <taxon>Eukaryota</taxon>
        <taxon>Fungi</taxon>
        <taxon>Dikarya</taxon>
        <taxon>Basidiomycota</taxon>
        <taxon>Agaricomycotina</taxon>
        <taxon>Agaricomycetes</taxon>
        <taxon>Polyporales</taxon>
        <taxon>Sparassidaceae</taxon>
        <taxon>Sparassis</taxon>
    </lineage>
</organism>
<dbReference type="GeneID" id="38786064"/>
<dbReference type="Proteomes" id="UP000287166">
    <property type="component" value="Unassembled WGS sequence"/>
</dbReference>
<protein>
    <submittedName>
        <fullName evidence="1">Uncharacterized protein</fullName>
    </submittedName>
</protein>
<evidence type="ECO:0000313" key="1">
    <source>
        <dbReference type="EMBL" id="GBE89147.1"/>
    </source>
</evidence>
<comment type="caution">
    <text evidence="1">The sequence shown here is derived from an EMBL/GenBank/DDBJ whole genome shotgun (WGS) entry which is preliminary data.</text>
</comment>
<accession>A0A401H3Y6</accession>
<dbReference type="RefSeq" id="XP_027620060.1">
    <property type="nucleotide sequence ID" value="XM_027764259.1"/>
</dbReference>
<keyword evidence="2" id="KW-1185">Reference proteome</keyword>
<dbReference type="EMBL" id="BFAD01000015">
    <property type="protein sequence ID" value="GBE89147.1"/>
    <property type="molecule type" value="Genomic_DNA"/>
</dbReference>
<sequence>MAQYSFAGGFVLQTNVTFSNYTVDRVFINALDVSATGVSGLLGLGPVSISLHLERMTAALSLPSSPPPVLLSSRLRPLSSQLGSSAFCGLTVLENVSALSTRGGGEVPRESRIVFQRSLPSTSTSGLGLGLTGIHDVRAMRELLCRHRRVCVLRSAGASRFSCVFGSIRLGSSFFVRLLPPLPRRPSVQLSLLRYHRRITSSRSSLPEERVVPSASIAPCSILYPLV</sequence>